<dbReference type="AlphaFoldDB" id="A0A0J9CWC7"/>
<dbReference type="RefSeq" id="WP_048938851.1">
    <property type="nucleotide sequence ID" value="NZ_CP020925.1"/>
</dbReference>
<protein>
    <submittedName>
        <fullName evidence="3">Uncharacterized protein</fullName>
    </submittedName>
</protein>
<accession>A0A0J9CWC7</accession>
<dbReference type="EMBL" id="CP020925">
    <property type="protein sequence ID" value="ATP20417.1"/>
    <property type="molecule type" value="Genomic_DNA"/>
</dbReference>
<evidence type="ECO:0000256" key="2">
    <source>
        <dbReference type="SAM" id="Phobius"/>
    </source>
</evidence>
<sequence>MLSIAFGALIALLALTILPSTVSTEEMTTLPYSGATIGSGKYVETYNMPRAQIRELVFQGGIALFIGGTMLFVGGAIDERLRSTSFQSWQHGSAESGIDEPATQPTSQADVYPPINDDEAHRNKMIMAAILVPVLMIIAIFIVAQLRLS</sequence>
<evidence type="ECO:0000313" key="4">
    <source>
        <dbReference type="Proteomes" id="UP000037029"/>
    </source>
</evidence>
<feature type="region of interest" description="Disordered" evidence="1">
    <location>
        <begin position="92"/>
        <end position="115"/>
    </location>
</feature>
<evidence type="ECO:0000256" key="1">
    <source>
        <dbReference type="SAM" id="MobiDB-lite"/>
    </source>
</evidence>
<keyword evidence="2" id="KW-1133">Transmembrane helix</keyword>
<reference evidence="3 4" key="1">
    <citation type="submission" date="2017-04" db="EMBL/GenBank/DDBJ databases">
        <title>Characterization, genome and methylation analysis of a phthalic acid esters degrading strain Sphingobium yanoikuyae SHJ.</title>
        <authorList>
            <person name="Feng L."/>
        </authorList>
    </citation>
    <scope>NUCLEOTIDE SEQUENCE [LARGE SCALE GENOMIC DNA]</scope>
    <source>
        <strain evidence="3 4">SHJ</strain>
    </source>
</reference>
<organism evidence="3 4">
    <name type="scientific">Sphingobium yanoikuyae</name>
    <name type="common">Sphingomonas yanoikuyae</name>
    <dbReference type="NCBI Taxonomy" id="13690"/>
    <lineage>
        <taxon>Bacteria</taxon>
        <taxon>Pseudomonadati</taxon>
        <taxon>Pseudomonadota</taxon>
        <taxon>Alphaproteobacteria</taxon>
        <taxon>Sphingomonadales</taxon>
        <taxon>Sphingomonadaceae</taxon>
        <taxon>Sphingobium</taxon>
    </lineage>
</organism>
<gene>
    <name evidence="3" type="ORF">BV87_19890</name>
</gene>
<feature type="transmembrane region" description="Helical" evidence="2">
    <location>
        <begin position="56"/>
        <end position="77"/>
    </location>
</feature>
<dbReference type="Proteomes" id="UP000037029">
    <property type="component" value="Chromosome"/>
</dbReference>
<keyword evidence="2" id="KW-0812">Transmembrane</keyword>
<evidence type="ECO:0000313" key="3">
    <source>
        <dbReference type="EMBL" id="ATP20417.1"/>
    </source>
</evidence>
<proteinExistence type="predicted"/>
<keyword evidence="2" id="KW-0472">Membrane</keyword>
<name>A0A0J9CWC7_SPHYA</name>
<feature type="transmembrane region" description="Helical" evidence="2">
    <location>
        <begin position="125"/>
        <end position="146"/>
    </location>
</feature>